<dbReference type="GO" id="GO:0005868">
    <property type="term" value="C:cytoplasmic dynein complex"/>
    <property type="evidence" value="ECO:0007669"/>
    <property type="project" value="InterPro"/>
</dbReference>
<dbReference type="GO" id="GO:0035721">
    <property type="term" value="P:intraciliary retrograde transport"/>
    <property type="evidence" value="ECO:0007669"/>
    <property type="project" value="InterPro"/>
</dbReference>
<evidence type="ECO:0000256" key="11">
    <source>
        <dbReference type="ARBA" id="ARBA00023212"/>
    </source>
</evidence>
<dbReference type="Gene3D" id="3.40.50.300">
    <property type="entry name" value="P-loop containing nucleotide triphosphate hydrolases"/>
    <property type="match status" value="1"/>
</dbReference>
<dbReference type="EMBL" id="CAJFCW020000005">
    <property type="protein sequence ID" value="CAG9121067.1"/>
    <property type="molecule type" value="Genomic_DNA"/>
</dbReference>
<keyword evidence="14" id="KW-1185">Reference proteome</keyword>
<dbReference type="Proteomes" id="UP000614601">
    <property type="component" value="Unassembled WGS sequence"/>
</dbReference>
<keyword evidence="8" id="KW-0243">Dynein</keyword>
<keyword evidence="6" id="KW-0493">Microtubule</keyword>
<keyword evidence="4" id="KW-0217">Developmental protein</keyword>
<evidence type="ECO:0000313" key="14">
    <source>
        <dbReference type="Proteomes" id="UP000614601"/>
    </source>
</evidence>
<keyword evidence="12" id="KW-0966">Cell projection</keyword>
<keyword evidence="10" id="KW-0505">Motor protein</keyword>
<dbReference type="SUPFAM" id="SSF52540">
    <property type="entry name" value="P-loop containing nucleoside triphosphate hydrolases"/>
    <property type="match status" value="1"/>
</dbReference>
<dbReference type="GO" id="GO:0005930">
    <property type="term" value="C:axoneme"/>
    <property type="evidence" value="ECO:0007669"/>
    <property type="project" value="TreeGrafter"/>
</dbReference>
<name>A0A811LBN4_9BILA</name>
<evidence type="ECO:0000313" key="13">
    <source>
        <dbReference type="EMBL" id="CAD5225558.1"/>
    </source>
</evidence>
<keyword evidence="7" id="KW-0970">Cilium biogenesis/degradation</keyword>
<dbReference type="PANTHER" id="PTHR13236:SF0">
    <property type="entry name" value="CYTOPLASMIC DYNEIN 2 LIGHT INTERMEDIATE CHAIN 1"/>
    <property type="match status" value="1"/>
</dbReference>
<evidence type="ECO:0000256" key="1">
    <source>
        <dbReference type="ARBA" id="ARBA00004120"/>
    </source>
</evidence>
<gene>
    <name evidence="13" type="ORF">BOKJ2_LOCUS11638</name>
</gene>
<dbReference type="OrthoDB" id="10263060at2759"/>
<comment type="similarity">
    <text evidence="2">Belongs to the dynein light intermediate chain family.</text>
</comment>
<reference evidence="13" key="1">
    <citation type="submission" date="2020-09" db="EMBL/GenBank/DDBJ databases">
        <authorList>
            <person name="Kikuchi T."/>
        </authorList>
    </citation>
    <scope>NUCLEOTIDE SEQUENCE</scope>
    <source>
        <strain evidence="13">SH1</strain>
    </source>
</reference>
<evidence type="ECO:0000256" key="7">
    <source>
        <dbReference type="ARBA" id="ARBA00022794"/>
    </source>
</evidence>
<evidence type="ECO:0000256" key="5">
    <source>
        <dbReference type="ARBA" id="ARBA00022490"/>
    </source>
</evidence>
<dbReference type="AlphaFoldDB" id="A0A811LBN4"/>
<dbReference type="InterPro" id="IPR040045">
    <property type="entry name" value="DYNC2LI1"/>
</dbReference>
<dbReference type="EMBL" id="CAJFDH010000005">
    <property type="protein sequence ID" value="CAD5225558.1"/>
    <property type="molecule type" value="Genomic_DNA"/>
</dbReference>
<dbReference type="GO" id="GO:0045504">
    <property type="term" value="F:dynein heavy chain binding"/>
    <property type="evidence" value="ECO:0007669"/>
    <property type="project" value="TreeGrafter"/>
</dbReference>
<evidence type="ECO:0000256" key="12">
    <source>
        <dbReference type="ARBA" id="ARBA00023273"/>
    </source>
</evidence>
<proteinExistence type="inferred from homology"/>
<evidence type="ECO:0000256" key="3">
    <source>
        <dbReference type="ARBA" id="ARBA00018863"/>
    </source>
</evidence>
<dbReference type="GO" id="GO:0035735">
    <property type="term" value="P:intraciliary transport involved in cilium assembly"/>
    <property type="evidence" value="ECO:0007669"/>
    <property type="project" value="InterPro"/>
</dbReference>
<evidence type="ECO:0000256" key="4">
    <source>
        <dbReference type="ARBA" id="ARBA00022473"/>
    </source>
</evidence>
<protein>
    <recommendedName>
        <fullName evidence="3">Cytoplasmic dynein 2 light intermediate chain 1</fullName>
    </recommendedName>
</protein>
<comment type="caution">
    <text evidence="13">The sequence shown here is derived from an EMBL/GenBank/DDBJ whole genome shotgun (WGS) entry which is preliminary data.</text>
</comment>
<dbReference type="InterPro" id="IPR027417">
    <property type="entry name" value="P-loop_NTPase"/>
</dbReference>
<comment type="subcellular location">
    <subcellularLocation>
        <location evidence="1">Cytoplasm</location>
        <location evidence="1">Cytoskeleton</location>
        <location evidence="1">Cilium basal body</location>
    </subcellularLocation>
</comment>
<keyword evidence="5" id="KW-0963">Cytoplasm</keyword>
<dbReference type="PANTHER" id="PTHR13236">
    <property type="entry name" value="DYNEIN 2 LIGHT INTERMEDIATE CHAIN, ISOFORM 2"/>
    <property type="match status" value="1"/>
</dbReference>
<accession>A0A811LBN4</accession>
<dbReference type="GO" id="GO:0005874">
    <property type="term" value="C:microtubule"/>
    <property type="evidence" value="ECO:0007669"/>
    <property type="project" value="UniProtKB-KW"/>
</dbReference>
<evidence type="ECO:0000256" key="2">
    <source>
        <dbReference type="ARBA" id="ARBA00006831"/>
    </source>
</evidence>
<dbReference type="Proteomes" id="UP000783686">
    <property type="component" value="Unassembled WGS sequence"/>
</dbReference>
<evidence type="ECO:0000256" key="9">
    <source>
        <dbReference type="ARBA" id="ARBA00023069"/>
    </source>
</evidence>
<evidence type="ECO:0000256" key="8">
    <source>
        <dbReference type="ARBA" id="ARBA00023017"/>
    </source>
</evidence>
<evidence type="ECO:0000256" key="10">
    <source>
        <dbReference type="ARBA" id="ARBA00023175"/>
    </source>
</evidence>
<dbReference type="GO" id="GO:0036064">
    <property type="term" value="C:ciliary basal body"/>
    <property type="evidence" value="ECO:0007669"/>
    <property type="project" value="TreeGrafter"/>
</dbReference>
<sequence>MAFVDIFDKGIELLKQQKAETNGNEKDRFTSEFNKTKTVFICGMDKCGKTSFINRFFDKNENAEPTFGLAYKFATKTRVNNKELAEFWELGNSSVLASLTSVCITTKNIDNLSVVIFIDPSNPQNIEAVISPLLKRIRDQVTKLAAKKADNDLGKSIFSLGKPWVFVVAKYDEFQNFDTERKRTMLKILRFLAHVNGATLMSYSIYQEVLVGRGKGLAGNLAFDTSFNTPNYTDILKPEFIDAGTDSIEDIGELIHGRSRATFDSIQDAMDYFFLALNENFKQQPIEQPTSALEANNEEENKKFAEPLLDAAVEERFREMEFMDKDMSRGHA</sequence>
<keyword evidence="9" id="KW-0969">Cilium</keyword>
<organism evidence="13 14">
    <name type="scientific">Bursaphelenchus okinawaensis</name>
    <dbReference type="NCBI Taxonomy" id="465554"/>
    <lineage>
        <taxon>Eukaryota</taxon>
        <taxon>Metazoa</taxon>
        <taxon>Ecdysozoa</taxon>
        <taxon>Nematoda</taxon>
        <taxon>Chromadorea</taxon>
        <taxon>Rhabditida</taxon>
        <taxon>Tylenchina</taxon>
        <taxon>Tylenchomorpha</taxon>
        <taxon>Aphelenchoidea</taxon>
        <taxon>Aphelenchoididae</taxon>
        <taxon>Bursaphelenchus</taxon>
    </lineage>
</organism>
<keyword evidence="11" id="KW-0206">Cytoskeleton</keyword>
<evidence type="ECO:0000256" key="6">
    <source>
        <dbReference type="ARBA" id="ARBA00022701"/>
    </source>
</evidence>